<keyword evidence="2 3" id="KW-0961">Cell wall biogenesis/degradation</keyword>
<dbReference type="HAMAP" id="MF_02071">
    <property type="entry name" value="RlpA"/>
    <property type="match status" value="1"/>
</dbReference>
<keyword evidence="3" id="KW-0732">Signal</keyword>
<evidence type="ECO:0000259" key="5">
    <source>
        <dbReference type="Pfam" id="PF03330"/>
    </source>
</evidence>
<feature type="signal peptide" evidence="3">
    <location>
        <begin position="1"/>
        <end position="22"/>
    </location>
</feature>
<dbReference type="NCBIfam" id="TIGR00413">
    <property type="entry name" value="rlpA"/>
    <property type="match status" value="1"/>
</dbReference>
<feature type="chain" id="PRO_5044913893" description="Endolytic peptidoglycan transglycosylase RlpA" evidence="3">
    <location>
        <begin position="23"/>
        <end position="175"/>
    </location>
</feature>
<reference evidence="6 7" key="1">
    <citation type="submission" date="2023-02" db="EMBL/GenBank/DDBJ databases">
        <title>Bacterial whole genomic sequence of Curvibacter sp. HBC61.</title>
        <authorList>
            <person name="Le V."/>
            <person name="Ko S.-R."/>
            <person name="Ahn C.-Y."/>
            <person name="Oh H.-M."/>
        </authorList>
    </citation>
    <scope>NUCLEOTIDE SEQUENCE [LARGE SCALE GENOMIC DNA]</scope>
    <source>
        <strain evidence="6 7">HBC61</strain>
    </source>
</reference>
<proteinExistence type="inferred from homology"/>
<dbReference type="PANTHER" id="PTHR34183">
    <property type="entry name" value="ENDOLYTIC PEPTIDOGLYCAN TRANSGLYCOSYLASE RLPA"/>
    <property type="match status" value="1"/>
</dbReference>
<comment type="function">
    <text evidence="3">Lytic transglycosylase with a strong preference for naked glycan strands that lack stem peptides.</text>
</comment>
<name>A0ABT5N671_9BURK</name>
<evidence type="ECO:0000256" key="3">
    <source>
        <dbReference type="HAMAP-Rule" id="MF_02071"/>
    </source>
</evidence>
<sequence length="175" mass="18198" precursor="true">MRRLLLSGVLLAGLLGSAGALSAEAGFGAVPGLSLPTRDTLDSAPAQGPDAASLPELVGDPLSTLMSPDELFFERGSASWYGLALHRRRTASGERFDMNAFTAAHRTLPFGTKVCVHSLVTGKEVLVRINDRGPHTAGRIIDLSRAAALALDLLGTGIKEVALSLPAVTGRVCAQ</sequence>
<dbReference type="CDD" id="cd22268">
    <property type="entry name" value="DPBB_RlpA-like"/>
    <property type="match status" value="1"/>
</dbReference>
<organism evidence="6 7">
    <name type="scientific">Curvibacter cyanobacteriorum</name>
    <dbReference type="NCBI Taxonomy" id="3026422"/>
    <lineage>
        <taxon>Bacteria</taxon>
        <taxon>Pseudomonadati</taxon>
        <taxon>Pseudomonadota</taxon>
        <taxon>Betaproteobacteria</taxon>
        <taxon>Burkholderiales</taxon>
        <taxon>Comamonadaceae</taxon>
        <taxon>Curvibacter</taxon>
    </lineage>
</organism>
<dbReference type="InterPro" id="IPR036908">
    <property type="entry name" value="RlpA-like_sf"/>
</dbReference>
<dbReference type="Gene3D" id="2.40.40.10">
    <property type="entry name" value="RlpA-like domain"/>
    <property type="match status" value="1"/>
</dbReference>
<evidence type="ECO:0000313" key="6">
    <source>
        <dbReference type="EMBL" id="MDD0840981.1"/>
    </source>
</evidence>
<dbReference type="RefSeq" id="WP_273953815.1">
    <property type="nucleotide sequence ID" value="NZ_JAQSIP010000014.1"/>
</dbReference>
<evidence type="ECO:0000256" key="2">
    <source>
        <dbReference type="ARBA" id="ARBA00023316"/>
    </source>
</evidence>
<dbReference type="Pfam" id="PF03330">
    <property type="entry name" value="DPBB_1"/>
    <property type="match status" value="1"/>
</dbReference>
<comment type="similarity">
    <text evidence="3 4">Belongs to the RlpA family.</text>
</comment>
<dbReference type="InterPro" id="IPR034718">
    <property type="entry name" value="RlpA"/>
</dbReference>
<dbReference type="EC" id="4.2.2.-" evidence="3"/>
<keyword evidence="7" id="KW-1185">Reference proteome</keyword>
<protein>
    <recommendedName>
        <fullName evidence="3">Endolytic peptidoglycan transglycosylase RlpA</fullName>
        <ecNumber evidence="3">4.2.2.-</ecNumber>
    </recommendedName>
</protein>
<accession>A0ABT5N671</accession>
<dbReference type="PANTHER" id="PTHR34183:SF1">
    <property type="entry name" value="ENDOLYTIC PEPTIDOGLYCAN TRANSGLYCOSYLASE RLPA"/>
    <property type="match status" value="1"/>
</dbReference>
<feature type="domain" description="RlpA-like protein double-psi beta-barrel" evidence="5">
    <location>
        <begin position="75"/>
        <end position="161"/>
    </location>
</feature>
<comment type="caution">
    <text evidence="6">The sequence shown here is derived from an EMBL/GenBank/DDBJ whole genome shotgun (WGS) entry which is preliminary data.</text>
</comment>
<evidence type="ECO:0000256" key="4">
    <source>
        <dbReference type="RuleBase" id="RU003495"/>
    </source>
</evidence>
<dbReference type="Proteomes" id="UP001528673">
    <property type="component" value="Unassembled WGS sequence"/>
</dbReference>
<dbReference type="InterPro" id="IPR009009">
    <property type="entry name" value="RlpA-like_DPBB"/>
</dbReference>
<gene>
    <name evidence="3" type="primary">rlpA</name>
    <name evidence="6" type="ORF">PSQ40_20560</name>
</gene>
<dbReference type="SUPFAM" id="SSF50685">
    <property type="entry name" value="Barwin-like endoglucanases"/>
    <property type="match status" value="1"/>
</dbReference>
<evidence type="ECO:0000313" key="7">
    <source>
        <dbReference type="Proteomes" id="UP001528673"/>
    </source>
</evidence>
<evidence type="ECO:0000256" key="1">
    <source>
        <dbReference type="ARBA" id="ARBA00023239"/>
    </source>
</evidence>
<dbReference type="InterPro" id="IPR012997">
    <property type="entry name" value="RplA"/>
</dbReference>
<dbReference type="EMBL" id="JAQSIP010000014">
    <property type="protein sequence ID" value="MDD0840981.1"/>
    <property type="molecule type" value="Genomic_DNA"/>
</dbReference>
<keyword evidence="1 3" id="KW-0456">Lyase</keyword>